<feature type="domain" description="SMB" evidence="10">
    <location>
        <begin position="16"/>
        <end position="60"/>
    </location>
</feature>
<accession>A0A9P1FPE0</accession>
<dbReference type="SMART" id="SM00201">
    <property type="entry name" value="SO"/>
    <property type="match status" value="1"/>
</dbReference>
<keyword evidence="3" id="KW-0858">Xylan degradation</keyword>
<keyword evidence="2" id="KW-0964">Secreted</keyword>
<dbReference type="GO" id="GO:0030600">
    <property type="term" value="F:feruloyl esterase activity"/>
    <property type="evidence" value="ECO:0007669"/>
    <property type="project" value="InterPro"/>
</dbReference>
<dbReference type="InterPro" id="IPR010126">
    <property type="entry name" value="Esterase_phb"/>
</dbReference>
<evidence type="ECO:0000256" key="8">
    <source>
        <dbReference type="ARBA" id="ARBA00023326"/>
    </source>
</evidence>
<protein>
    <submittedName>
        <fullName evidence="12">Feruloyl esterase B</fullName>
    </submittedName>
</protein>
<dbReference type="InterPro" id="IPR043595">
    <property type="entry name" value="FaeB/C/D"/>
</dbReference>
<dbReference type="GO" id="GO:0005576">
    <property type="term" value="C:extracellular region"/>
    <property type="evidence" value="ECO:0007669"/>
    <property type="project" value="UniProtKB-SubCell"/>
</dbReference>
<evidence type="ECO:0000256" key="2">
    <source>
        <dbReference type="ARBA" id="ARBA00022525"/>
    </source>
</evidence>
<keyword evidence="4 9" id="KW-0732">Signal</keyword>
<dbReference type="Pfam" id="PF10503">
    <property type="entry name" value="Esterase_PHB"/>
    <property type="match status" value="1"/>
</dbReference>
<dbReference type="Proteomes" id="UP001152797">
    <property type="component" value="Unassembled WGS sequence"/>
</dbReference>
<evidence type="ECO:0000256" key="6">
    <source>
        <dbReference type="ARBA" id="ARBA00023157"/>
    </source>
</evidence>
<comment type="subcellular location">
    <subcellularLocation>
        <location evidence="1">Secreted</location>
    </subcellularLocation>
</comment>
<reference evidence="11" key="1">
    <citation type="submission" date="2022-10" db="EMBL/GenBank/DDBJ databases">
        <authorList>
            <person name="Chen Y."/>
            <person name="Dougan E. K."/>
            <person name="Chan C."/>
            <person name="Rhodes N."/>
            <person name="Thang M."/>
        </authorList>
    </citation>
    <scope>NUCLEOTIDE SEQUENCE</scope>
</reference>
<keyword evidence="13" id="KW-1185">Reference proteome</keyword>
<dbReference type="Pfam" id="PF01033">
    <property type="entry name" value="Somatomedin_B"/>
    <property type="match status" value="1"/>
</dbReference>
<dbReference type="SUPFAM" id="SSF53474">
    <property type="entry name" value="alpha/beta-Hydrolases"/>
    <property type="match status" value="1"/>
</dbReference>
<feature type="chain" id="PRO_5043272073" evidence="9">
    <location>
        <begin position="18"/>
        <end position="387"/>
    </location>
</feature>
<dbReference type="SUPFAM" id="SSF90188">
    <property type="entry name" value="Somatomedin B domain"/>
    <property type="match status" value="1"/>
</dbReference>
<dbReference type="InterPro" id="IPR029058">
    <property type="entry name" value="AB_hydrolase_fold"/>
</dbReference>
<proteinExistence type="predicted"/>
<dbReference type="PROSITE" id="PS00524">
    <property type="entry name" value="SMB_1"/>
    <property type="match status" value="1"/>
</dbReference>
<dbReference type="PROSITE" id="PS50958">
    <property type="entry name" value="SMB_2"/>
    <property type="match status" value="1"/>
</dbReference>
<dbReference type="Gene3D" id="4.10.410.20">
    <property type="match status" value="1"/>
</dbReference>
<dbReference type="EMBL" id="CAMXCT030000643">
    <property type="protein sequence ID" value="CAL4768859.1"/>
    <property type="molecule type" value="Genomic_DNA"/>
</dbReference>
<dbReference type="AlphaFoldDB" id="A0A9P1FPE0"/>
<gene>
    <name evidence="11" type="ORF">C1SCF055_LOCUS9326</name>
</gene>
<keyword evidence="7" id="KW-0119">Carbohydrate metabolism</keyword>
<evidence type="ECO:0000256" key="3">
    <source>
        <dbReference type="ARBA" id="ARBA00022651"/>
    </source>
</evidence>
<evidence type="ECO:0000313" key="12">
    <source>
        <dbReference type="EMBL" id="CAL4768859.1"/>
    </source>
</evidence>
<dbReference type="GO" id="GO:0045493">
    <property type="term" value="P:xylan catabolic process"/>
    <property type="evidence" value="ECO:0007669"/>
    <property type="project" value="UniProtKB-KW"/>
</dbReference>
<evidence type="ECO:0000313" key="11">
    <source>
        <dbReference type="EMBL" id="CAI3981547.1"/>
    </source>
</evidence>
<dbReference type="EMBL" id="CAMXCT020000643">
    <property type="protein sequence ID" value="CAL1134922.1"/>
    <property type="molecule type" value="Genomic_DNA"/>
</dbReference>
<sequence>MVRIAIVLLGLLTRAEELSCRGRCNLLMLRAAGAACQCTKSCVQSGSCCQDYHSLCAPSDQEISQWPSGADSFKTVKTVTIGNVSMEASATCPSFGPAWVSILVPEWVPVQVEQERKMFLYLPAGVRKAPLWFAFHGTNQHADTFVSWTGLGKFAAENGIALVALQGMKSSYYNNLTRFNVGANSERISPDGPKDVEFVQLVLQTILQLPCIDKDRVYCTGYSNGGRFCSRLASQMSEHFAAIAPVSGLRYPFKNNATRAVPTLAFHGDADPINPFYGHGGPYWKISVPRALQLWAKFNGCRWSSNAPMFFDVPHDHMSMALYDECHSGATAKLLKLHGAGHQWPGCKHGIPGLGKVSAIDGNKMIHAFFDSKTLSSSVRQEYPHLI</sequence>
<keyword evidence="6" id="KW-1015">Disulfide bond</keyword>
<organism evidence="11">
    <name type="scientific">Cladocopium goreaui</name>
    <dbReference type="NCBI Taxonomy" id="2562237"/>
    <lineage>
        <taxon>Eukaryota</taxon>
        <taxon>Sar</taxon>
        <taxon>Alveolata</taxon>
        <taxon>Dinophyceae</taxon>
        <taxon>Suessiales</taxon>
        <taxon>Symbiodiniaceae</taxon>
        <taxon>Cladocopium</taxon>
    </lineage>
</organism>
<dbReference type="EMBL" id="CAMXCT010000643">
    <property type="protein sequence ID" value="CAI3981547.1"/>
    <property type="molecule type" value="Genomic_DNA"/>
</dbReference>
<dbReference type="OrthoDB" id="443914at2759"/>
<dbReference type="Gene3D" id="3.40.50.1820">
    <property type="entry name" value="alpha/beta hydrolase"/>
    <property type="match status" value="1"/>
</dbReference>
<reference evidence="12 13" key="2">
    <citation type="submission" date="2024-05" db="EMBL/GenBank/DDBJ databases">
        <authorList>
            <person name="Chen Y."/>
            <person name="Shah S."/>
            <person name="Dougan E. K."/>
            <person name="Thang M."/>
            <person name="Chan C."/>
        </authorList>
    </citation>
    <scope>NUCLEOTIDE SEQUENCE [LARGE SCALE GENOMIC DNA]</scope>
</reference>
<evidence type="ECO:0000256" key="7">
    <source>
        <dbReference type="ARBA" id="ARBA00023277"/>
    </source>
</evidence>
<comment type="caution">
    <text evidence="11">The sequence shown here is derived from an EMBL/GenBank/DDBJ whole genome shotgun (WGS) entry which is preliminary data.</text>
</comment>
<evidence type="ECO:0000256" key="9">
    <source>
        <dbReference type="SAM" id="SignalP"/>
    </source>
</evidence>
<feature type="signal peptide" evidence="9">
    <location>
        <begin position="1"/>
        <end position="17"/>
    </location>
</feature>
<dbReference type="InterPro" id="IPR036024">
    <property type="entry name" value="Somatomedin_B-like_dom_sf"/>
</dbReference>
<evidence type="ECO:0000256" key="5">
    <source>
        <dbReference type="ARBA" id="ARBA00022801"/>
    </source>
</evidence>
<evidence type="ECO:0000256" key="1">
    <source>
        <dbReference type="ARBA" id="ARBA00004613"/>
    </source>
</evidence>
<dbReference type="PANTHER" id="PTHR38050:SF2">
    <property type="entry name" value="FERULOYL ESTERASE C-RELATED"/>
    <property type="match status" value="1"/>
</dbReference>
<dbReference type="PANTHER" id="PTHR38050">
    <property type="match status" value="1"/>
</dbReference>
<evidence type="ECO:0000259" key="10">
    <source>
        <dbReference type="PROSITE" id="PS50958"/>
    </source>
</evidence>
<evidence type="ECO:0000313" key="13">
    <source>
        <dbReference type="Proteomes" id="UP001152797"/>
    </source>
</evidence>
<evidence type="ECO:0000256" key="4">
    <source>
        <dbReference type="ARBA" id="ARBA00022729"/>
    </source>
</evidence>
<keyword evidence="5" id="KW-0378">Hydrolase</keyword>
<dbReference type="InterPro" id="IPR001212">
    <property type="entry name" value="Somatomedin_B_dom"/>
</dbReference>
<keyword evidence="8" id="KW-0624">Polysaccharide degradation</keyword>
<name>A0A9P1FPE0_9DINO</name>